<dbReference type="Proteomes" id="UP001500888">
    <property type="component" value="Unassembled WGS sequence"/>
</dbReference>
<proteinExistence type="predicted"/>
<feature type="compositionally biased region" description="Basic and acidic residues" evidence="1">
    <location>
        <begin position="45"/>
        <end position="56"/>
    </location>
</feature>
<organism evidence="2 3">
    <name type="scientific">Sphaerisporangium flaviroseum</name>
    <dbReference type="NCBI Taxonomy" id="509199"/>
    <lineage>
        <taxon>Bacteria</taxon>
        <taxon>Bacillati</taxon>
        <taxon>Actinomycetota</taxon>
        <taxon>Actinomycetes</taxon>
        <taxon>Streptosporangiales</taxon>
        <taxon>Streptosporangiaceae</taxon>
        <taxon>Sphaerisporangium</taxon>
    </lineage>
</organism>
<dbReference type="RefSeq" id="WP_344938635.1">
    <property type="nucleotide sequence ID" value="NZ_BAAAZR010000004.1"/>
</dbReference>
<feature type="compositionally biased region" description="Basic and acidic residues" evidence="1">
    <location>
        <begin position="215"/>
        <end position="224"/>
    </location>
</feature>
<feature type="compositionally biased region" description="Basic and acidic residues" evidence="1">
    <location>
        <begin position="113"/>
        <end position="146"/>
    </location>
</feature>
<feature type="compositionally biased region" description="Low complexity" evidence="1">
    <location>
        <begin position="230"/>
        <end position="259"/>
    </location>
</feature>
<accession>A0ABP7I4K8</accession>
<gene>
    <name evidence="2" type="ORF">GCM10022226_27720</name>
</gene>
<feature type="compositionally biased region" description="Low complexity" evidence="1">
    <location>
        <begin position="76"/>
        <end position="87"/>
    </location>
</feature>
<reference evidence="3" key="1">
    <citation type="journal article" date="2019" name="Int. J. Syst. Evol. Microbiol.">
        <title>The Global Catalogue of Microorganisms (GCM) 10K type strain sequencing project: providing services to taxonomists for standard genome sequencing and annotation.</title>
        <authorList>
            <consortium name="The Broad Institute Genomics Platform"/>
            <consortium name="The Broad Institute Genome Sequencing Center for Infectious Disease"/>
            <person name="Wu L."/>
            <person name="Ma J."/>
        </authorList>
    </citation>
    <scope>NUCLEOTIDE SEQUENCE [LARGE SCALE GENOMIC DNA]</scope>
    <source>
        <strain evidence="3">JCM 16908</strain>
    </source>
</reference>
<name>A0ABP7I4K8_9ACTN</name>
<evidence type="ECO:0000313" key="2">
    <source>
        <dbReference type="EMBL" id="GAA3806076.1"/>
    </source>
</evidence>
<comment type="caution">
    <text evidence="2">The sequence shown here is derived from an EMBL/GenBank/DDBJ whole genome shotgun (WGS) entry which is preliminary data.</text>
</comment>
<protein>
    <submittedName>
        <fullName evidence="2">Uncharacterized protein</fullName>
    </submittedName>
</protein>
<evidence type="ECO:0000256" key="1">
    <source>
        <dbReference type="SAM" id="MobiDB-lite"/>
    </source>
</evidence>
<keyword evidence="3" id="KW-1185">Reference proteome</keyword>
<dbReference type="EMBL" id="BAAAZR010000004">
    <property type="protein sequence ID" value="GAA3806076.1"/>
    <property type="molecule type" value="Genomic_DNA"/>
</dbReference>
<evidence type="ECO:0000313" key="3">
    <source>
        <dbReference type="Proteomes" id="UP001500888"/>
    </source>
</evidence>
<feature type="compositionally biased region" description="Basic and acidic residues" evidence="1">
    <location>
        <begin position="161"/>
        <end position="173"/>
    </location>
</feature>
<feature type="region of interest" description="Disordered" evidence="1">
    <location>
        <begin position="1"/>
        <end position="262"/>
    </location>
</feature>
<feature type="compositionally biased region" description="Basic and acidic residues" evidence="1">
    <location>
        <begin position="1"/>
        <end position="18"/>
    </location>
</feature>
<sequence>MEPYRRDPVDEPVRDPETGHVFNPTGDHDRDRDRRLDEADTVYDEADHDRDKRDLDGSDDLDATPDPAHSSDPIQGSHGSDLDGSSDPVHGSDHDGSSDPVQGSDHLGSSETDASHGRDGLSESDGLDGKNDDHDRNDVLGKRNDLADPDNDLGEPAWGADDVKKSEQAKNDDQADLIVYPEDAERPTQSVEDSKPASGVPGLEPLPAAGAQHTNDNDVHRDESGTAVIAGSATDTAAATSTATATDTGAATGTASDTAGESIDFQQRWREVQAGFVDDPRDAVERADQLVEEAVTALTTRRQGLVDRWKNSDQSDTEQLRLALRDYRSLLQDLVGLSYSTAGQGSSPARKETR</sequence>
<feature type="compositionally biased region" description="Basic and acidic residues" evidence="1">
    <location>
        <begin position="26"/>
        <end position="38"/>
    </location>
</feature>